<evidence type="ECO:0000259" key="1">
    <source>
        <dbReference type="SMART" id="SM00849"/>
    </source>
</evidence>
<protein>
    <submittedName>
        <fullName evidence="2">Glyoxylase-like metal-dependent hydrolase (Beta-lactamase superfamily II)</fullName>
    </submittedName>
</protein>
<dbReference type="EMBL" id="JACJII010000001">
    <property type="protein sequence ID" value="MBA9002394.1"/>
    <property type="molecule type" value="Genomic_DNA"/>
</dbReference>
<gene>
    <name evidence="2" type="ORF">HNR21_001276</name>
</gene>
<proteinExistence type="predicted"/>
<organism evidence="2 3">
    <name type="scientific">Thermomonospora cellulosilytica</name>
    <dbReference type="NCBI Taxonomy" id="1411118"/>
    <lineage>
        <taxon>Bacteria</taxon>
        <taxon>Bacillati</taxon>
        <taxon>Actinomycetota</taxon>
        <taxon>Actinomycetes</taxon>
        <taxon>Streptosporangiales</taxon>
        <taxon>Thermomonosporaceae</taxon>
        <taxon>Thermomonospora</taxon>
    </lineage>
</organism>
<dbReference type="SUPFAM" id="SSF56281">
    <property type="entry name" value="Metallo-hydrolase/oxidoreductase"/>
    <property type="match status" value="1"/>
</dbReference>
<dbReference type="InterPro" id="IPR036866">
    <property type="entry name" value="RibonucZ/Hydroxyglut_hydro"/>
</dbReference>
<evidence type="ECO:0000313" key="3">
    <source>
        <dbReference type="Proteomes" id="UP000539313"/>
    </source>
</evidence>
<dbReference type="PANTHER" id="PTHR43717">
    <property type="entry name" value="ANAEROBIC NITRIC OXIDE REDUCTASE FLAVORUBREDOXIN"/>
    <property type="match status" value="1"/>
</dbReference>
<dbReference type="PANTHER" id="PTHR43717:SF1">
    <property type="entry name" value="ANAEROBIC NITRIC OXIDE REDUCTASE FLAVORUBREDOXIN"/>
    <property type="match status" value="1"/>
</dbReference>
<feature type="domain" description="Metallo-beta-lactamase" evidence="1">
    <location>
        <begin position="26"/>
        <end position="209"/>
    </location>
</feature>
<dbReference type="AlphaFoldDB" id="A0A7W3MV13"/>
<evidence type="ECO:0000313" key="2">
    <source>
        <dbReference type="EMBL" id="MBA9002394.1"/>
    </source>
</evidence>
<dbReference type="InterPro" id="IPR001279">
    <property type="entry name" value="Metallo-B-lactamas"/>
</dbReference>
<keyword evidence="3" id="KW-1185">Reference proteome</keyword>
<dbReference type="SMART" id="SM00849">
    <property type="entry name" value="Lactamase_B"/>
    <property type="match status" value="1"/>
</dbReference>
<dbReference type="RefSeq" id="WP_182704438.1">
    <property type="nucleotide sequence ID" value="NZ_JACJII010000001.1"/>
</dbReference>
<dbReference type="Gene3D" id="3.60.15.10">
    <property type="entry name" value="Ribonuclease Z/Hydroxyacylglutathione hydrolase-like"/>
    <property type="match status" value="1"/>
</dbReference>
<dbReference type="Proteomes" id="UP000539313">
    <property type="component" value="Unassembled WGS sequence"/>
</dbReference>
<accession>A0A7W3MV13</accession>
<sequence>MRILRPAPDVVELADAFPVPGLGFLPVNAYVLHAEQPMVVDTGLRGSSPEFLRALWEQVDPADLRWIYLTHPDRDHTGSLYEILDAAPAAKLVTTFLGAGILSLERPVPLDRVHLLNPGQSLDLGDRRITVFHPPVYDNPATTGMYEDLAGTCFSADCFGAPMADAGLAQADDVAEIPPDDLTAGQRLWATVDSPWITQVDRAAFHASLEPLRRLDPPTVLSTHLPPAHHTTKGLLDTLAEAPDADPFVGPDQAALQQMLAEMEPRHA</sequence>
<dbReference type="Pfam" id="PF00753">
    <property type="entry name" value="Lactamase_B"/>
    <property type="match status" value="1"/>
</dbReference>
<reference evidence="2 3" key="1">
    <citation type="submission" date="2020-08" db="EMBL/GenBank/DDBJ databases">
        <title>Sequencing the genomes of 1000 actinobacteria strains.</title>
        <authorList>
            <person name="Klenk H.-P."/>
        </authorList>
    </citation>
    <scope>NUCLEOTIDE SEQUENCE [LARGE SCALE GENOMIC DNA]</scope>
    <source>
        <strain evidence="2 3">DSM 45823</strain>
    </source>
</reference>
<keyword evidence="2" id="KW-0378">Hydrolase</keyword>
<name>A0A7W3MV13_9ACTN</name>
<dbReference type="GO" id="GO:0016787">
    <property type="term" value="F:hydrolase activity"/>
    <property type="evidence" value="ECO:0007669"/>
    <property type="project" value="UniProtKB-KW"/>
</dbReference>
<comment type="caution">
    <text evidence="2">The sequence shown here is derived from an EMBL/GenBank/DDBJ whole genome shotgun (WGS) entry which is preliminary data.</text>
</comment>